<dbReference type="UniPathway" id="UPA00378"/>
<feature type="transmembrane region" description="Helical" evidence="10">
    <location>
        <begin position="204"/>
        <end position="220"/>
    </location>
</feature>
<keyword evidence="6 10" id="KW-0812">Transmembrane</keyword>
<comment type="similarity">
    <text evidence="3 10">Belongs to the glycosyltransferase 39 family.</text>
</comment>
<sequence length="635" mass="69205">MVPYDGPVTTSDTAAESRPAPTQDAMPTWQARLRRFGYAGRPRTGTRERLVPPFPKPDLRIGAAFGFSPLVSARLVRWSAWGAPLLVALVAGMLRFWQLGSPHAVIFDETYYAKDAWSLFQYGYEGSWPEKANDKILAPDQTIPLSPEGAYVVHPPAGKWIIGLGESLFGLEPFGWRFMTALLGTLSVLMLCRIGRRLFRSTTLGCLAGALMAVDGLHFVMSRTALLDLVLMFWVLAAFGCLLLDRDRTRARLADALPSEASADLPAGSLPATQANGHAGSASAVSGVPSAARSTVLGGVPSGVPSGPADGVPRGGADVRPDPETGARFSFGLRPWRLAAGLCLGLGFATKWNGLYILAAFGLLTVLWDMGARRTGGAPRPFVAMLRKDALPAFASTAVVAFGTYVASWTGWFATTGGYFRDWAEKDGAGGPWGWLPGPLRSLWHYEAEVYDFHVGLTSGHTYESNPWSWLILGRPVSYFYESPKAGRDGCPSSQTEGCAREVLALGTPLLWWAACFAVAYALYRWLLRRDWRAGAVLCGIAAGYLPWFMYQERTIFLFYAVVFVPFLCLALAMAAGALAGPPGVGERRRSAGIVGTGILVLLIVWNFVYFWPIYTGETIPMDAWRNRMWFETWI</sequence>
<protein>
    <recommendedName>
        <fullName evidence="9 10">Polyprenol-phosphate-mannose--protein mannosyltransferase</fullName>
        <ecNumber evidence="10">2.4.1.-</ecNumber>
    </recommendedName>
</protein>
<comment type="function">
    <text evidence="10">Protein O-mannosyltransferase that catalyzes the transfer of a single mannose residue from a polyprenol phospho-mannosyl lipidic donor to the hydroxyl group of selected serine and threonine residues in acceptor proteins.</text>
</comment>
<dbReference type="Pfam" id="PF16192">
    <property type="entry name" value="PMT_4TMC"/>
    <property type="match status" value="1"/>
</dbReference>
<feature type="transmembrane region" description="Helical" evidence="10">
    <location>
        <begin position="226"/>
        <end position="244"/>
    </location>
</feature>
<comment type="caution">
    <text evidence="14">The sequence shown here is derived from an EMBL/GenBank/DDBJ whole genome shotgun (WGS) entry which is preliminary data.</text>
</comment>
<name>A0A1E7JQU5_9ACTN</name>
<feature type="transmembrane region" description="Helical" evidence="10">
    <location>
        <begin position="510"/>
        <end position="527"/>
    </location>
</feature>
<dbReference type="PATRIC" id="fig|933944.5.peg.874"/>
<keyword evidence="5 10" id="KW-0808">Transferase</keyword>
<evidence type="ECO:0000256" key="8">
    <source>
        <dbReference type="ARBA" id="ARBA00023136"/>
    </source>
</evidence>
<dbReference type="InterPro" id="IPR032421">
    <property type="entry name" value="PMT_4TMC"/>
</dbReference>
<dbReference type="Proteomes" id="UP000176087">
    <property type="component" value="Unassembled WGS sequence"/>
</dbReference>
<dbReference type="GO" id="GO:0005886">
    <property type="term" value="C:plasma membrane"/>
    <property type="evidence" value="ECO:0007669"/>
    <property type="project" value="UniProtKB-SubCell"/>
</dbReference>
<organism evidence="14 15">
    <name type="scientific">Streptomyces abyssalis</name>
    <dbReference type="NCBI Taxonomy" id="933944"/>
    <lineage>
        <taxon>Bacteria</taxon>
        <taxon>Bacillati</taxon>
        <taxon>Actinomycetota</taxon>
        <taxon>Actinomycetes</taxon>
        <taxon>Kitasatosporales</taxon>
        <taxon>Streptomycetaceae</taxon>
        <taxon>Streptomyces</taxon>
    </lineage>
</organism>
<evidence type="ECO:0000256" key="6">
    <source>
        <dbReference type="ARBA" id="ARBA00022692"/>
    </source>
</evidence>
<evidence type="ECO:0000259" key="12">
    <source>
        <dbReference type="Pfam" id="PF02366"/>
    </source>
</evidence>
<feature type="transmembrane region" description="Helical" evidence="10">
    <location>
        <begin position="557"/>
        <end position="580"/>
    </location>
</feature>
<evidence type="ECO:0000256" key="3">
    <source>
        <dbReference type="ARBA" id="ARBA00007222"/>
    </source>
</evidence>
<feature type="compositionally biased region" description="Low complexity" evidence="11">
    <location>
        <begin position="299"/>
        <end position="312"/>
    </location>
</feature>
<evidence type="ECO:0000256" key="5">
    <source>
        <dbReference type="ARBA" id="ARBA00022679"/>
    </source>
</evidence>
<comment type="subcellular location">
    <subcellularLocation>
        <location evidence="10">Cell membrane</location>
    </subcellularLocation>
    <subcellularLocation>
        <location evidence="1">Endomembrane system</location>
        <topology evidence="1">Multi-pass membrane protein</topology>
    </subcellularLocation>
</comment>
<keyword evidence="15" id="KW-1185">Reference proteome</keyword>
<feature type="domain" description="Protein O-mannosyl-transferase C-terminal four TM" evidence="13">
    <location>
        <begin position="440"/>
        <end position="634"/>
    </location>
</feature>
<evidence type="ECO:0000313" key="15">
    <source>
        <dbReference type="Proteomes" id="UP000176087"/>
    </source>
</evidence>
<gene>
    <name evidence="14" type="ORF">AN215_07400</name>
</gene>
<dbReference type="STRING" id="933944.AN215_07400"/>
<dbReference type="GO" id="GO:0004169">
    <property type="term" value="F:dolichyl-phosphate-mannose-protein mannosyltransferase activity"/>
    <property type="evidence" value="ECO:0007669"/>
    <property type="project" value="UniProtKB-UniRule"/>
</dbReference>
<evidence type="ECO:0000256" key="1">
    <source>
        <dbReference type="ARBA" id="ARBA00004127"/>
    </source>
</evidence>
<evidence type="ECO:0000313" key="14">
    <source>
        <dbReference type="EMBL" id="OEU90593.1"/>
    </source>
</evidence>
<dbReference type="AlphaFoldDB" id="A0A1E7JQU5"/>
<evidence type="ECO:0000259" key="13">
    <source>
        <dbReference type="Pfam" id="PF16192"/>
    </source>
</evidence>
<proteinExistence type="inferred from homology"/>
<feature type="domain" description="ArnT-like N-terminal" evidence="12">
    <location>
        <begin position="88"/>
        <end position="243"/>
    </location>
</feature>
<comment type="pathway">
    <text evidence="2 10">Protein modification; protein glycosylation.</text>
</comment>
<feature type="transmembrane region" description="Helical" evidence="10">
    <location>
        <begin position="534"/>
        <end position="551"/>
    </location>
</feature>
<feature type="transmembrane region" description="Helical" evidence="10">
    <location>
        <begin position="331"/>
        <end position="349"/>
    </location>
</feature>
<keyword evidence="10" id="KW-1003">Cell membrane</keyword>
<dbReference type="PANTHER" id="PTHR10050">
    <property type="entry name" value="DOLICHYL-PHOSPHATE-MANNOSE--PROTEIN MANNOSYLTRANSFERASE"/>
    <property type="match status" value="1"/>
</dbReference>
<keyword evidence="7 10" id="KW-1133">Transmembrane helix</keyword>
<dbReference type="EC" id="2.4.1.-" evidence="10"/>
<evidence type="ECO:0000256" key="2">
    <source>
        <dbReference type="ARBA" id="ARBA00004922"/>
    </source>
</evidence>
<feature type="transmembrane region" description="Helical" evidence="10">
    <location>
        <begin position="174"/>
        <end position="192"/>
    </location>
</feature>
<dbReference type="InterPro" id="IPR003342">
    <property type="entry name" value="ArnT-like_N"/>
</dbReference>
<dbReference type="Pfam" id="PF02366">
    <property type="entry name" value="PMT"/>
    <property type="match status" value="1"/>
</dbReference>
<evidence type="ECO:0000256" key="10">
    <source>
        <dbReference type="RuleBase" id="RU367007"/>
    </source>
</evidence>
<dbReference type="EMBL" id="LJGT01000038">
    <property type="protein sequence ID" value="OEU90593.1"/>
    <property type="molecule type" value="Genomic_DNA"/>
</dbReference>
<evidence type="ECO:0000256" key="4">
    <source>
        <dbReference type="ARBA" id="ARBA00022676"/>
    </source>
</evidence>
<reference evidence="14 15" key="1">
    <citation type="journal article" date="2016" name="Front. Microbiol.">
        <title>Comparative Genomics Analysis of Streptomyces Species Reveals Their Adaptation to the Marine Environment and Their Diversity at the Genomic Level.</title>
        <authorList>
            <person name="Tian X."/>
            <person name="Zhang Z."/>
            <person name="Yang T."/>
            <person name="Chen M."/>
            <person name="Li J."/>
            <person name="Chen F."/>
            <person name="Yang J."/>
            <person name="Li W."/>
            <person name="Zhang B."/>
            <person name="Zhang Z."/>
            <person name="Wu J."/>
            <person name="Zhang C."/>
            <person name="Long L."/>
            <person name="Xiao J."/>
        </authorList>
    </citation>
    <scope>NUCLEOTIDE SEQUENCE [LARGE SCALE GENOMIC DNA]</scope>
    <source>
        <strain evidence="14 15">SCSIO 10390</strain>
    </source>
</reference>
<dbReference type="PANTHER" id="PTHR10050:SF46">
    <property type="entry name" value="PROTEIN O-MANNOSYL-TRANSFERASE 2"/>
    <property type="match status" value="1"/>
</dbReference>
<dbReference type="GO" id="GO:0012505">
    <property type="term" value="C:endomembrane system"/>
    <property type="evidence" value="ECO:0007669"/>
    <property type="project" value="UniProtKB-SubCell"/>
</dbReference>
<accession>A0A1E7JQU5</accession>
<evidence type="ECO:0000256" key="9">
    <source>
        <dbReference type="ARBA" id="ARBA00093617"/>
    </source>
</evidence>
<feature type="transmembrane region" description="Helical" evidence="10">
    <location>
        <begin position="78"/>
        <end position="97"/>
    </location>
</feature>
<keyword evidence="8 10" id="KW-0472">Membrane</keyword>
<dbReference type="InterPro" id="IPR027005">
    <property type="entry name" value="PMT-like"/>
</dbReference>
<feature type="region of interest" description="Disordered" evidence="11">
    <location>
        <begin position="299"/>
        <end position="319"/>
    </location>
</feature>
<feature type="transmembrane region" description="Helical" evidence="10">
    <location>
        <begin position="393"/>
        <end position="414"/>
    </location>
</feature>
<evidence type="ECO:0000256" key="7">
    <source>
        <dbReference type="ARBA" id="ARBA00022989"/>
    </source>
</evidence>
<feature type="region of interest" description="Disordered" evidence="11">
    <location>
        <begin position="1"/>
        <end position="24"/>
    </location>
</feature>
<feature type="transmembrane region" description="Helical" evidence="10">
    <location>
        <begin position="592"/>
        <end position="612"/>
    </location>
</feature>
<evidence type="ECO:0000256" key="11">
    <source>
        <dbReference type="SAM" id="MobiDB-lite"/>
    </source>
</evidence>
<keyword evidence="4 10" id="KW-0328">Glycosyltransferase</keyword>